<name>A0A369W4C5_9HYPH</name>
<sequence>MNRSANSPALDGTQHRILFYCANGGAMFQGMARIIEAHIAHSHVVLTDHPPGTVPKQEDVNLLLLYGVCRRDKVDTIETWRQDYPNAALGLVVESIGEENALLGHLFNDYIVQGILPLDYELDVWLAAISVLLSGGKFYPFNSRHAHVFEGRHYPARPMDSGLKIEHDQMVRPDRTLGLTPRERDILRLISEGHQNKVIASRMGLSEHTVKVHVHNLIAKLRVTNRTQAAIAFLASDGVPAAS</sequence>
<proteinExistence type="predicted"/>
<dbReference type="Gene3D" id="1.10.10.10">
    <property type="entry name" value="Winged helix-like DNA-binding domain superfamily/Winged helix DNA-binding domain"/>
    <property type="match status" value="1"/>
</dbReference>
<dbReference type="GO" id="GO:0006355">
    <property type="term" value="P:regulation of DNA-templated transcription"/>
    <property type="evidence" value="ECO:0007669"/>
    <property type="project" value="InterPro"/>
</dbReference>
<dbReference type="AlphaFoldDB" id="A0A369W4C5"/>
<dbReference type="PROSITE" id="PS00622">
    <property type="entry name" value="HTH_LUXR_1"/>
    <property type="match status" value="1"/>
</dbReference>
<comment type="caution">
    <text evidence="3">The sequence shown here is derived from an EMBL/GenBank/DDBJ whole genome shotgun (WGS) entry which is preliminary data.</text>
</comment>
<dbReference type="InterPro" id="IPR000792">
    <property type="entry name" value="Tscrpt_reg_LuxR_C"/>
</dbReference>
<gene>
    <name evidence="3" type="ORF">DVH29_08255</name>
</gene>
<dbReference type="PRINTS" id="PR00038">
    <property type="entry name" value="HTHLUXR"/>
</dbReference>
<dbReference type="SUPFAM" id="SSF46894">
    <property type="entry name" value="C-terminal effector domain of the bipartite response regulators"/>
    <property type="match status" value="1"/>
</dbReference>
<keyword evidence="4" id="KW-1185">Reference proteome</keyword>
<evidence type="ECO:0000313" key="4">
    <source>
        <dbReference type="Proteomes" id="UP000253759"/>
    </source>
</evidence>
<dbReference type="InterPro" id="IPR036388">
    <property type="entry name" value="WH-like_DNA-bd_sf"/>
</dbReference>
<evidence type="ECO:0000256" key="1">
    <source>
        <dbReference type="ARBA" id="ARBA00023125"/>
    </source>
</evidence>
<protein>
    <submittedName>
        <fullName evidence="3">DNA-binding response regulator</fullName>
    </submittedName>
</protein>
<evidence type="ECO:0000259" key="2">
    <source>
        <dbReference type="PROSITE" id="PS50043"/>
    </source>
</evidence>
<evidence type="ECO:0000313" key="3">
    <source>
        <dbReference type="EMBL" id="RDE09173.1"/>
    </source>
</evidence>
<dbReference type="InterPro" id="IPR039420">
    <property type="entry name" value="WalR-like"/>
</dbReference>
<dbReference type="InterPro" id="IPR016032">
    <property type="entry name" value="Sig_transdc_resp-reg_C-effctor"/>
</dbReference>
<dbReference type="GO" id="GO:0003677">
    <property type="term" value="F:DNA binding"/>
    <property type="evidence" value="ECO:0007669"/>
    <property type="project" value="UniProtKB-KW"/>
</dbReference>
<keyword evidence="1 3" id="KW-0238">DNA-binding</keyword>
<reference evidence="4" key="1">
    <citation type="submission" date="2018-07" db="EMBL/GenBank/DDBJ databases">
        <authorList>
            <person name="Liu B.-T."/>
            <person name="Du Z."/>
        </authorList>
    </citation>
    <scope>NUCLEOTIDE SEQUENCE [LARGE SCALE GENOMIC DNA]</scope>
    <source>
        <strain evidence="4">XYN52</strain>
    </source>
</reference>
<dbReference type="SMART" id="SM00421">
    <property type="entry name" value="HTH_LUXR"/>
    <property type="match status" value="1"/>
</dbReference>
<dbReference type="EMBL" id="QQNH01000008">
    <property type="protein sequence ID" value="RDE09173.1"/>
    <property type="molecule type" value="Genomic_DNA"/>
</dbReference>
<accession>A0A369W4C5</accession>
<dbReference type="OrthoDB" id="9810375at2"/>
<dbReference type="PROSITE" id="PS50043">
    <property type="entry name" value="HTH_LUXR_2"/>
    <property type="match status" value="1"/>
</dbReference>
<dbReference type="PANTHER" id="PTHR43214">
    <property type="entry name" value="TWO-COMPONENT RESPONSE REGULATOR"/>
    <property type="match status" value="1"/>
</dbReference>
<dbReference type="CDD" id="cd06170">
    <property type="entry name" value="LuxR_C_like"/>
    <property type="match status" value="1"/>
</dbReference>
<dbReference type="Pfam" id="PF00196">
    <property type="entry name" value="GerE"/>
    <property type="match status" value="1"/>
</dbReference>
<feature type="domain" description="HTH luxR-type" evidence="2">
    <location>
        <begin position="172"/>
        <end position="237"/>
    </location>
</feature>
<organism evidence="3 4">
    <name type="scientific">Pelagibacterium lacus</name>
    <dbReference type="NCBI Taxonomy" id="2282655"/>
    <lineage>
        <taxon>Bacteria</taxon>
        <taxon>Pseudomonadati</taxon>
        <taxon>Pseudomonadota</taxon>
        <taxon>Alphaproteobacteria</taxon>
        <taxon>Hyphomicrobiales</taxon>
        <taxon>Devosiaceae</taxon>
        <taxon>Pelagibacterium</taxon>
    </lineage>
</organism>
<dbReference type="RefSeq" id="WP_114645699.1">
    <property type="nucleotide sequence ID" value="NZ_QQNH01000008.1"/>
</dbReference>
<dbReference type="Proteomes" id="UP000253759">
    <property type="component" value="Unassembled WGS sequence"/>
</dbReference>